<evidence type="ECO:0000256" key="2">
    <source>
        <dbReference type="ARBA" id="ARBA00022729"/>
    </source>
</evidence>
<keyword evidence="2" id="KW-0732">Signal</keyword>
<sequence>MIENAGWNTERIVRPALRPARTALAVNLRYSLALALLTITLLASTTGGAWARYASIIINAQTGQVLWEKNADDRNYPASLTKMMTLYMLFDSLEKGKTRMTSQMGVSSHAAAQAPSKLGLRPGSSLRVEDAIKALVTKSANDAAVVIAEYIGGDEATFAQMMTNQARRLGMTQTTFRNASGLPNPGQMSSARDMATLSIALQRNFPQYYHYFSLRAFDYNGTVIPTHNRVLLNYPGADGLKTGFIAASGFNLAASANRNGVRLVGVVFGGKTASWRDQHMMDLLDDGFRVAGGMARRGTPVPEDDDNARKAPKVAAAPEVTKPAVVAKVEKTSTQPKANAGGQTQLPNTLKNSWGIQIGAFSSLSIAQNQAATAASRIRSQAKSVQPAVTSAKSGASTLYRARVLGLSSEQTARSACNTLKGKEKSCVIIRPGATEMAYLP</sequence>
<dbReference type="InterPro" id="IPR018044">
    <property type="entry name" value="Peptidase_S11"/>
</dbReference>
<keyword evidence="11" id="KW-0121">Carboxypeptidase</keyword>
<evidence type="ECO:0000256" key="5">
    <source>
        <dbReference type="ARBA" id="ARBA00022984"/>
    </source>
</evidence>
<dbReference type="Gene3D" id="3.30.70.1070">
    <property type="entry name" value="Sporulation related repeat"/>
    <property type="match status" value="1"/>
</dbReference>
<keyword evidence="11" id="KW-0645">Protease</keyword>
<dbReference type="PANTHER" id="PTHR21581">
    <property type="entry name" value="D-ALANYL-D-ALANINE CARBOXYPEPTIDASE"/>
    <property type="match status" value="1"/>
</dbReference>
<proteinExistence type="inferred from homology"/>
<dbReference type="EMBL" id="FTOA01000011">
    <property type="protein sequence ID" value="SIT18758.1"/>
    <property type="molecule type" value="Genomic_DNA"/>
</dbReference>
<feature type="active site" description="Acyl-ester intermediate" evidence="7">
    <location>
        <position position="79"/>
    </location>
</feature>
<dbReference type="InterPro" id="IPR036680">
    <property type="entry name" value="SPOR-like_sf"/>
</dbReference>
<evidence type="ECO:0000256" key="8">
    <source>
        <dbReference type="PIRSR" id="PIRSR618044-2"/>
    </source>
</evidence>
<dbReference type="Proteomes" id="UP000185678">
    <property type="component" value="Unassembled WGS sequence"/>
</dbReference>
<dbReference type="Pfam" id="PF05036">
    <property type="entry name" value="SPOR"/>
    <property type="match status" value="1"/>
</dbReference>
<dbReference type="PRINTS" id="PR00725">
    <property type="entry name" value="DADACBPTASE1"/>
</dbReference>
<keyword evidence="6" id="KW-0961">Cell wall biogenesis/degradation</keyword>
<dbReference type="GO" id="GO:0071555">
    <property type="term" value="P:cell wall organization"/>
    <property type="evidence" value="ECO:0007669"/>
    <property type="project" value="UniProtKB-KW"/>
</dbReference>
<feature type="domain" description="SPOR" evidence="10">
    <location>
        <begin position="348"/>
        <end position="436"/>
    </location>
</feature>
<dbReference type="GO" id="GO:0009002">
    <property type="term" value="F:serine-type D-Ala-D-Ala carboxypeptidase activity"/>
    <property type="evidence" value="ECO:0007669"/>
    <property type="project" value="InterPro"/>
</dbReference>
<dbReference type="PANTHER" id="PTHR21581:SF6">
    <property type="entry name" value="TRAFFICKING PROTEIN PARTICLE COMPLEX SUBUNIT 12"/>
    <property type="match status" value="1"/>
</dbReference>
<reference evidence="11 12" key="1">
    <citation type="submission" date="2017-01" db="EMBL/GenBank/DDBJ databases">
        <authorList>
            <person name="Mah S.A."/>
            <person name="Swanson W.J."/>
            <person name="Moy G.W."/>
            <person name="Vacquier V.D."/>
        </authorList>
    </citation>
    <scope>NUCLEOTIDE SEQUENCE [LARGE SCALE GENOMIC DNA]</scope>
    <source>
        <strain evidence="11 12">DSM 11589</strain>
    </source>
</reference>
<name>A0A1N7Q7C9_9PROT</name>
<dbReference type="STRING" id="80876.SAMN05421779_11157"/>
<comment type="similarity">
    <text evidence="1 9">Belongs to the peptidase S11 family.</text>
</comment>
<keyword evidence="12" id="KW-1185">Reference proteome</keyword>
<dbReference type="SUPFAM" id="SSF56601">
    <property type="entry name" value="beta-lactamase/transpeptidase-like"/>
    <property type="match status" value="1"/>
</dbReference>
<dbReference type="InterPro" id="IPR012338">
    <property type="entry name" value="Beta-lactam/transpept-like"/>
</dbReference>
<organism evidence="11 12">
    <name type="scientific">Insolitispirillum peregrinum</name>
    <dbReference type="NCBI Taxonomy" id="80876"/>
    <lineage>
        <taxon>Bacteria</taxon>
        <taxon>Pseudomonadati</taxon>
        <taxon>Pseudomonadota</taxon>
        <taxon>Alphaproteobacteria</taxon>
        <taxon>Rhodospirillales</taxon>
        <taxon>Novispirillaceae</taxon>
        <taxon>Insolitispirillum</taxon>
    </lineage>
</organism>
<evidence type="ECO:0000313" key="11">
    <source>
        <dbReference type="EMBL" id="SIT18758.1"/>
    </source>
</evidence>
<evidence type="ECO:0000313" key="12">
    <source>
        <dbReference type="Proteomes" id="UP000185678"/>
    </source>
</evidence>
<evidence type="ECO:0000256" key="9">
    <source>
        <dbReference type="RuleBase" id="RU004016"/>
    </source>
</evidence>
<keyword evidence="4" id="KW-0133">Cell shape</keyword>
<dbReference type="GO" id="GO:0042834">
    <property type="term" value="F:peptidoglycan binding"/>
    <property type="evidence" value="ECO:0007669"/>
    <property type="project" value="InterPro"/>
</dbReference>
<dbReference type="InterPro" id="IPR007730">
    <property type="entry name" value="SPOR-like_dom"/>
</dbReference>
<dbReference type="Pfam" id="PF00768">
    <property type="entry name" value="Peptidase_S11"/>
    <property type="match status" value="1"/>
</dbReference>
<evidence type="ECO:0000256" key="4">
    <source>
        <dbReference type="ARBA" id="ARBA00022960"/>
    </source>
</evidence>
<dbReference type="InterPro" id="IPR001967">
    <property type="entry name" value="Peptidase_S11_N"/>
</dbReference>
<evidence type="ECO:0000256" key="7">
    <source>
        <dbReference type="PIRSR" id="PIRSR618044-1"/>
    </source>
</evidence>
<evidence type="ECO:0000256" key="1">
    <source>
        <dbReference type="ARBA" id="ARBA00007164"/>
    </source>
</evidence>
<accession>A0A1N7Q7C9</accession>
<feature type="active site" description="Proton acceptor" evidence="7">
    <location>
        <position position="82"/>
    </location>
</feature>
<evidence type="ECO:0000256" key="3">
    <source>
        <dbReference type="ARBA" id="ARBA00022801"/>
    </source>
</evidence>
<evidence type="ECO:0000259" key="10">
    <source>
        <dbReference type="PROSITE" id="PS51724"/>
    </source>
</evidence>
<keyword evidence="3" id="KW-0378">Hydrolase</keyword>
<evidence type="ECO:0000256" key="6">
    <source>
        <dbReference type="ARBA" id="ARBA00023316"/>
    </source>
</evidence>
<keyword evidence="5" id="KW-0573">Peptidoglycan synthesis</keyword>
<feature type="binding site" evidence="8">
    <location>
        <position position="241"/>
    </location>
    <ligand>
        <name>substrate</name>
    </ligand>
</feature>
<dbReference type="AlphaFoldDB" id="A0A1N7Q7C9"/>
<dbReference type="GO" id="GO:0009252">
    <property type="term" value="P:peptidoglycan biosynthetic process"/>
    <property type="evidence" value="ECO:0007669"/>
    <property type="project" value="UniProtKB-KW"/>
</dbReference>
<dbReference type="GO" id="GO:0006508">
    <property type="term" value="P:proteolysis"/>
    <property type="evidence" value="ECO:0007669"/>
    <property type="project" value="InterPro"/>
</dbReference>
<dbReference type="Gene3D" id="3.40.710.10">
    <property type="entry name" value="DD-peptidase/beta-lactamase superfamily"/>
    <property type="match status" value="1"/>
</dbReference>
<protein>
    <submittedName>
        <fullName evidence="11">D-alanyl-D-alanine carboxypeptidase</fullName>
    </submittedName>
</protein>
<dbReference type="PROSITE" id="PS51724">
    <property type="entry name" value="SPOR"/>
    <property type="match status" value="1"/>
</dbReference>
<feature type="active site" evidence="7">
    <location>
        <position position="139"/>
    </location>
</feature>
<gene>
    <name evidence="11" type="ORF">SAMN05421779_11157</name>
</gene>
<dbReference type="GO" id="GO:0008360">
    <property type="term" value="P:regulation of cell shape"/>
    <property type="evidence" value="ECO:0007669"/>
    <property type="project" value="UniProtKB-KW"/>
</dbReference>